<dbReference type="PROSITE" id="PS51186">
    <property type="entry name" value="GNAT"/>
    <property type="match status" value="1"/>
</dbReference>
<dbReference type="SUPFAM" id="SSF55729">
    <property type="entry name" value="Acyl-CoA N-acyltransferases (Nat)"/>
    <property type="match status" value="1"/>
</dbReference>
<reference evidence="5 6" key="1">
    <citation type="submission" date="2012-08" db="EMBL/GenBank/DDBJ databases">
        <title>Whole genome shotgun sequence of Kineosphaera limosa NBRC 100340.</title>
        <authorList>
            <person name="Yoshida I."/>
            <person name="Isaki S."/>
            <person name="Hosoyama A."/>
            <person name="Tsuchikane K."/>
            <person name="Katsumata H."/>
            <person name="Ando Y."/>
            <person name="Ohji S."/>
            <person name="Hamada M."/>
            <person name="Tamura T."/>
            <person name="Yamazoe A."/>
            <person name="Yamazaki S."/>
            <person name="Fujita N."/>
        </authorList>
    </citation>
    <scope>NUCLEOTIDE SEQUENCE [LARGE SCALE GENOMIC DNA]</scope>
    <source>
        <strain evidence="5 6">NBRC 100340</strain>
    </source>
</reference>
<dbReference type="AlphaFoldDB" id="K6VNP3"/>
<evidence type="ECO:0000259" key="3">
    <source>
        <dbReference type="PROSITE" id="PS50975"/>
    </source>
</evidence>
<dbReference type="eggNOG" id="COG1670">
    <property type="taxonomic scope" value="Bacteria"/>
</dbReference>
<accession>K6VNP3</accession>
<gene>
    <name evidence="5" type="ORF">KILIM_083_00090</name>
</gene>
<dbReference type="Pfam" id="PF13380">
    <property type="entry name" value="CoA_binding_2"/>
    <property type="match status" value="1"/>
</dbReference>
<dbReference type="Proteomes" id="UP000008366">
    <property type="component" value="Unassembled WGS sequence"/>
</dbReference>
<name>K6VNP3_9MICO</name>
<dbReference type="Pfam" id="PF13607">
    <property type="entry name" value="Succ_CoA_lig"/>
    <property type="match status" value="1"/>
</dbReference>
<dbReference type="InterPro" id="IPR011761">
    <property type="entry name" value="ATP-grasp"/>
</dbReference>
<keyword evidence="6" id="KW-1185">Reference proteome</keyword>
<dbReference type="SUPFAM" id="SSF51735">
    <property type="entry name" value="NAD(P)-binding Rossmann-fold domains"/>
    <property type="match status" value="1"/>
</dbReference>
<dbReference type="Pfam" id="PF13549">
    <property type="entry name" value="ATP-grasp_5"/>
    <property type="match status" value="1"/>
</dbReference>
<dbReference type="InterPro" id="IPR013815">
    <property type="entry name" value="ATP_grasp_subdomain_1"/>
</dbReference>
<evidence type="ECO:0000259" key="4">
    <source>
        <dbReference type="PROSITE" id="PS51186"/>
    </source>
</evidence>
<dbReference type="Gene3D" id="3.30.1490.20">
    <property type="entry name" value="ATP-grasp fold, A domain"/>
    <property type="match status" value="1"/>
</dbReference>
<dbReference type="InterPro" id="IPR016181">
    <property type="entry name" value="Acyl_CoA_acyltransferase"/>
</dbReference>
<dbReference type="InterPro" id="IPR000182">
    <property type="entry name" value="GNAT_dom"/>
</dbReference>
<dbReference type="CDD" id="cd04301">
    <property type="entry name" value="NAT_SF"/>
    <property type="match status" value="1"/>
</dbReference>
<keyword evidence="1" id="KW-0067">ATP-binding</keyword>
<dbReference type="OrthoDB" id="190266at2"/>
<organism evidence="5 6">
    <name type="scientific">Kineosphaera limosa NBRC 100340</name>
    <dbReference type="NCBI Taxonomy" id="1184609"/>
    <lineage>
        <taxon>Bacteria</taxon>
        <taxon>Bacillati</taxon>
        <taxon>Actinomycetota</taxon>
        <taxon>Actinomycetes</taxon>
        <taxon>Micrococcales</taxon>
        <taxon>Dermatophilaceae</taxon>
        <taxon>Kineosphaera</taxon>
    </lineage>
</organism>
<feature type="domain" description="N-acetyltransferase" evidence="4">
    <location>
        <begin position="45"/>
        <end position="196"/>
    </location>
</feature>
<evidence type="ECO:0000313" key="5">
    <source>
        <dbReference type="EMBL" id="GAB97813.1"/>
    </source>
</evidence>
<dbReference type="RefSeq" id="WP_006594345.1">
    <property type="nucleotide sequence ID" value="NZ_BAHD01000083.1"/>
</dbReference>
<dbReference type="GO" id="GO:0005524">
    <property type="term" value="F:ATP binding"/>
    <property type="evidence" value="ECO:0007669"/>
    <property type="project" value="UniProtKB-UniRule"/>
</dbReference>
<dbReference type="SUPFAM" id="SSF52210">
    <property type="entry name" value="Succinyl-CoA synthetase domains"/>
    <property type="match status" value="2"/>
</dbReference>
<dbReference type="SUPFAM" id="SSF56059">
    <property type="entry name" value="Glutathione synthetase ATP-binding domain-like"/>
    <property type="match status" value="1"/>
</dbReference>
<sequence>MTSQSGVALERPNTAPTPGAQTDSDDPGYPTRWVGDVVLRDGTIGHVRPITPRDAEAIHRFHEGQSEESIYLRFFAPIKRLSDRDVHRFTHVDYCDRVALVVVVGDELIGIGRYDRLDDPQSAEVAFNISDHYHGKGVGSVLLEHLAAIAQENDITKFVADVLPQNRKMMKVFTDAGYEVRHHYDDGVISVEFTIEPTDRSQAVQLSREHRSEAQSMAAVLSPKSIAVVGLSRRPDAFGSQVVDNILDAGYTGPVYVVHSEADTVRGLPTYKSVASIGEPIDMAVIAVPAESVSAVVDDCAQAGVRTLLVFSVGFAEAGPEGAQLQADLLAQARRAGMRIVGPGSFGLVNNDPQVRLNATISADLPHPGTLGLFSQSGGLGVGLIASMIRAHLGLSAAVSAGNRVDVSTNDVMQYFIDDDKTKTVAIYLESVGNPRKFSRIARQLSLRKPTVVVKSPTVGRVPPGHRARASRVDPTAFDALLDQAGVIPTDTIRELTHVCQLVAQQPLPEGDGVAILGTSAGLNAITAEAAAQAGLRVVGEPVPLPTGYSPREIAEEVEAAFARPGVDMVSVTLVAPLATNEEEVARAIAHIAGGTGKPCVTAFVGTRDVSRIMRKAGKLLDRRTGERQIVPVYETPLDGINALAKASRYAAWKRSDHGERIRPSGVNRGAVDAIVQRVLDGAPEGRDLSPQETTTLLAAYGIDVWPTIPVATAQEAVEAAQELGMPVVLRSLIESVRFRPGAGGESNEETTPEGIEEAFESMKRRLAAFGDPRLVLQRTAPPGIATMISSTEDPLFGPVVSFALADPGSELLGDVSHRIPPLTDSDIRALVEGLRSSPLLFGHRGSAPVDYPALENIIGRVAALADDVPEISRLVLEHVNARRDGVDVLRARVHVAPAATRTDAGRRAMN</sequence>
<feature type="region of interest" description="Disordered" evidence="2">
    <location>
        <begin position="1"/>
        <end position="30"/>
    </location>
</feature>
<dbReference type="InterPro" id="IPR016102">
    <property type="entry name" value="Succinyl-CoA_synth-like"/>
</dbReference>
<dbReference type="EMBL" id="BAHD01000083">
    <property type="protein sequence ID" value="GAB97813.1"/>
    <property type="molecule type" value="Genomic_DNA"/>
</dbReference>
<dbReference type="STRING" id="1184609.KILIM_083_00090"/>
<dbReference type="InterPro" id="IPR036291">
    <property type="entry name" value="NAD(P)-bd_dom_sf"/>
</dbReference>
<keyword evidence="1" id="KW-0547">Nucleotide-binding</keyword>
<dbReference type="Gene3D" id="3.40.630.30">
    <property type="match status" value="1"/>
</dbReference>
<dbReference type="Gene3D" id="3.40.50.720">
    <property type="entry name" value="NAD(P)-binding Rossmann-like Domain"/>
    <property type="match status" value="1"/>
</dbReference>
<evidence type="ECO:0000256" key="1">
    <source>
        <dbReference type="PROSITE-ProRule" id="PRU00409"/>
    </source>
</evidence>
<comment type="caution">
    <text evidence="5">The sequence shown here is derived from an EMBL/GenBank/DDBJ whole genome shotgun (WGS) entry which is preliminary data.</text>
</comment>
<dbReference type="Gene3D" id="3.30.470.20">
    <property type="entry name" value="ATP-grasp fold, B domain"/>
    <property type="match status" value="1"/>
</dbReference>
<evidence type="ECO:0000313" key="6">
    <source>
        <dbReference type="Proteomes" id="UP000008366"/>
    </source>
</evidence>
<dbReference type="eggNOG" id="COG1042">
    <property type="taxonomic scope" value="Bacteria"/>
</dbReference>
<keyword evidence="5" id="KW-0436">Ligase</keyword>
<dbReference type="SMART" id="SM00881">
    <property type="entry name" value="CoA_binding"/>
    <property type="match status" value="1"/>
</dbReference>
<dbReference type="GO" id="GO:0016747">
    <property type="term" value="F:acyltransferase activity, transferring groups other than amino-acyl groups"/>
    <property type="evidence" value="ECO:0007669"/>
    <property type="project" value="InterPro"/>
</dbReference>
<dbReference type="InterPro" id="IPR032875">
    <property type="entry name" value="Succ_CoA_lig_flav_dom"/>
</dbReference>
<dbReference type="PANTHER" id="PTHR42793:SF1">
    <property type="entry name" value="PEPTIDYL-LYSINE N-ACETYLTRANSFERASE PATZ"/>
    <property type="match status" value="1"/>
</dbReference>
<feature type="domain" description="ATP-grasp" evidence="3">
    <location>
        <begin position="695"/>
        <end position="731"/>
    </location>
</feature>
<dbReference type="GO" id="GO:0016874">
    <property type="term" value="F:ligase activity"/>
    <property type="evidence" value="ECO:0007669"/>
    <property type="project" value="UniProtKB-KW"/>
</dbReference>
<dbReference type="GO" id="GO:0046872">
    <property type="term" value="F:metal ion binding"/>
    <property type="evidence" value="ECO:0007669"/>
    <property type="project" value="InterPro"/>
</dbReference>
<dbReference type="InterPro" id="IPR003781">
    <property type="entry name" value="CoA-bd"/>
</dbReference>
<protein>
    <submittedName>
        <fullName evidence="5">Putative acetate--CoA ligase</fullName>
    </submittedName>
</protein>
<dbReference type="PROSITE" id="PS50975">
    <property type="entry name" value="ATP_GRASP"/>
    <property type="match status" value="1"/>
</dbReference>
<evidence type="ECO:0000256" key="2">
    <source>
        <dbReference type="SAM" id="MobiDB-lite"/>
    </source>
</evidence>
<dbReference type="Pfam" id="PF00583">
    <property type="entry name" value="Acetyltransf_1"/>
    <property type="match status" value="1"/>
</dbReference>
<dbReference type="Gene3D" id="3.40.50.261">
    <property type="entry name" value="Succinyl-CoA synthetase domains"/>
    <property type="match status" value="2"/>
</dbReference>
<dbReference type="PANTHER" id="PTHR42793">
    <property type="entry name" value="COA BINDING DOMAIN CONTAINING PROTEIN"/>
    <property type="match status" value="1"/>
</dbReference>
<proteinExistence type="predicted"/>